<evidence type="ECO:0000256" key="1">
    <source>
        <dbReference type="SAM" id="Phobius"/>
    </source>
</evidence>
<evidence type="ECO:0000313" key="3">
    <source>
        <dbReference type="Proteomes" id="UP001515480"/>
    </source>
</evidence>
<protein>
    <submittedName>
        <fullName evidence="2">Uncharacterized protein</fullName>
    </submittedName>
</protein>
<feature type="transmembrane region" description="Helical" evidence="1">
    <location>
        <begin position="32"/>
        <end position="54"/>
    </location>
</feature>
<organism evidence="2 3">
    <name type="scientific">Prymnesium parvum</name>
    <name type="common">Toxic golden alga</name>
    <dbReference type="NCBI Taxonomy" id="97485"/>
    <lineage>
        <taxon>Eukaryota</taxon>
        <taxon>Haptista</taxon>
        <taxon>Haptophyta</taxon>
        <taxon>Prymnesiophyceae</taxon>
        <taxon>Prymnesiales</taxon>
        <taxon>Prymnesiaceae</taxon>
        <taxon>Prymnesium</taxon>
    </lineage>
</organism>
<gene>
    <name evidence="2" type="ORF">AB1Y20_016144</name>
</gene>
<proteinExistence type="predicted"/>
<keyword evidence="1" id="KW-0472">Membrane</keyword>
<dbReference type="Proteomes" id="UP001515480">
    <property type="component" value="Unassembled WGS sequence"/>
</dbReference>
<dbReference type="AlphaFoldDB" id="A0AB34K0H3"/>
<feature type="transmembrane region" description="Helical" evidence="1">
    <location>
        <begin position="104"/>
        <end position="122"/>
    </location>
</feature>
<feature type="transmembrane region" description="Helical" evidence="1">
    <location>
        <begin position="359"/>
        <end position="378"/>
    </location>
</feature>
<evidence type="ECO:0000313" key="2">
    <source>
        <dbReference type="EMBL" id="KAL1527479.1"/>
    </source>
</evidence>
<feature type="transmembrane region" description="Helical" evidence="1">
    <location>
        <begin position="66"/>
        <end position="92"/>
    </location>
</feature>
<keyword evidence="1" id="KW-1133">Transmembrane helix</keyword>
<name>A0AB34K0H3_PRYPA</name>
<dbReference type="EMBL" id="JBGBPQ010000003">
    <property type="protein sequence ID" value="KAL1527479.1"/>
    <property type="molecule type" value="Genomic_DNA"/>
</dbReference>
<accession>A0AB34K0H3</accession>
<reference evidence="2 3" key="1">
    <citation type="journal article" date="2024" name="Science">
        <title>Giant polyketide synthase enzymes in the biosynthesis of giant marine polyether toxins.</title>
        <authorList>
            <person name="Fallon T.R."/>
            <person name="Shende V.V."/>
            <person name="Wierzbicki I.H."/>
            <person name="Pendleton A.L."/>
            <person name="Watervoot N.F."/>
            <person name="Auber R.P."/>
            <person name="Gonzalez D.J."/>
            <person name="Wisecaver J.H."/>
            <person name="Moore B.S."/>
        </authorList>
    </citation>
    <scope>NUCLEOTIDE SEQUENCE [LARGE SCALE GENOMIC DNA]</scope>
    <source>
        <strain evidence="2 3">12B1</strain>
    </source>
</reference>
<comment type="caution">
    <text evidence="2">The sequence shown here is derived from an EMBL/GenBank/DDBJ whole genome shotgun (WGS) entry which is preliminary data.</text>
</comment>
<keyword evidence="3" id="KW-1185">Reference proteome</keyword>
<sequence>MVTARCACAGLWCVCVLPLRVALRSSAQLLVAVYACCAFLLALVPLSLSLLLSLSDATRGALAPSLVAQLLFVGGGAMLASACAVFCATLSPPAHAASRRSLCAMLLLTLLALATLASATLASDGLRKAFEVAFDECEPVAYETSEVRAICLRTHPESECHRLPEGYLGVFCKAVPGPYSADTALAFYDPTETAIRHFRSELGALTAANRFAAWLNRMCMPDLAEAAALYAELRADGWTEPAAEPGSGAAEGGNANASAFAQCYAAGWWPPPPLVRAPPFNATRYPNGSLIAAAAEEGPALSRGRGRAPPTGDAELFRLLHALGPGRPFNAKLAYCLCARLADAAAQVRPDRPAAWRGLSLGAGVCFLLLALLAQTYLCCYSRLRTSRLYTGDGRTAAQVEEEKIEQQTFLARDEVDDFTVNISL</sequence>
<keyword evidence="1" id="KW-0812">Transmembrane</keyword>